<comment type="catalytic activity">
    <reaction evidence="7 8">
        <text>cytidine(34) in tRNA(Ile2) + L-lysine + ATP = lysidine(34) in tRNA(Ile2) + AMP + diphosphate + H(+)</text>
        <dbReference type="Rhea" id="RHEA:43744"/>
        <dbReference type="Rhea" id="RHEA-COMP:10625"/>
        <dbReference type="Rhea" id="RHEA-COMP:10670"/>
        <dbReference type="ChEBI" id="CHEBI:15378"/>
        <dbReference type="ChEBI" id="CHEBI:30616"/>
        <dbReference type="ChEBI" id="CHEBI:32551"/>
        <dbReference type="ChEBI" id="CHEBI:33019"/>
        <dbReference type="ChEBI" id="CHEBI:82748"/>
        <dbReference type="ChEBI" id="CHEBI:83665"/>
        <dbReference type="ChEBI" id="CHEBI:456215"/>
        <dbReference type="EC" id="6.3.4.19"/>
    </reaction>
</comment>
<evidence type="ECO:0000256" key="5">
    <source>
        <dbReference type="ARBA" id="ARBA00022741"/>
    </source>
</evidence>
<keyword evidence="4 8" id="KW-0819">tRNA processing</keyword>
<dbReference type="GO" id="GO:0005524">
    <property type="term" value="F:ATP binding"/>
    <property type="evidence" value="ECO:0007669"/>
    <property type="project" value="UniProtKB-UniRule"/>
</dbReference>
<dbReference type="PANTHER" id="PTHR43033:SF1">
    <property type="entry name" value="TRNA(ILE)-LYSIDINE SYNTHASE-RELATED"/>
    <property type="match status" value="1"/>
</dbReference>
<protein>
    <recommendedName>
        <fullName evidence="8">tRNA(Ile)-lysidine synthase</fullName>
        <ecNumber evidence="8">6.3.4.19</ecNumber>
    </recommendedName>
    <alternativeName>
        <fullName evidence="8">tRNA(Ile)-2-lysyl-cytidine synthase</fullName>
    </alternativeName>
    <alternativeName>
        <fullName evidence="8">tRNA(Ile)-lysidine synthetase</fullName>
    </alternativeName>
</protein>
<dbReference type="Proteomes" id="UP000274271">
    <property type="component" value="Unassembled WGS sequence"/>
</dbReference>
<evidence type="ECO:0000256" key="1">
    <source>
        <dbReference type="ARBA" id="ARBA00004496"/>
    </source>
</evidence>
<dbReference type="InterPro" id="IPR012795">
    <property type="entry name" value="tRNA_Ile_lys_synt_N"/>
</dbReference>
<dbReference type="SMART" id="SM00977">
    <property type="entry name" value="TilS_C"/>
    <property type="match status" value="1"/>
</dbReference>
<dbReference type="Gene3D" id="3.40.50.620">
    <property type="entry name" value="HUPs"/>
    <property type="match status" value="1"/>
</dbReference>
<dbReference type="CDD" id="cd01992">
    <property type="entry name" value="TilS_N"/>
    <property type="match status" value="1"/>
</dbReference>
<keyword evidence="5 8" id="KW-0547">Nucleotide-binding</keyword>
<comment type="subcellular location">
    <subcellularLocation>
        <location evidence="1 8">Cytoplasm</location>
    </subcellularLocation>
</comment>
<dbReference type="SUPFAM" id="SSF52402">
    <property type="entry name" value="Adenine nucleotide alpha hydrolases-like"/>
    <property type="match status" value="1"/>
</dbReference>
<dbReference type="HAMAP" id="MF_01161">
    <property type="entry name" value="tRNA_Ile_lys_synt"/>
    <property type="match status" value="1"/>
</dbReference>
<evidence type="ECO:0000256" key="4">
    <source>
        <dbReference type="ARBA" id="ARBA00022694"/>
    </source>
</evidence>
<evidence type="ECO:0000256" key="6">
    <source>
        <dbReference type="ARBA" id="ARBA00022840"/>
    </source>
</evidence>
<sequence>MALAQNQALERQFLSFINKEQLFAQTDCILLAISGGLDSVGMAELFRLAGFRYGIAHVNFQLRGTDSDQDEAFVKALAERHGVRFHTVRLPAKQEADQRGISTQMAARQLRYAWFEQVAREFGYSGIATAHHQDDVLETILLNLVRGTGLTGLRGIPIKNGLIIRPLWFANRDSIAEYISQNGLAWREDSSNASNHYRRNQLRHQLIPVLKEMNPNLLQTLQTTVARIQSAGVLVDQEIRRSWDTLAIPSPGGFLLSIEQLLAQNEWEYRLSEWLKPFGFQYVQISPLAEAVRADGFGQKFYSASHQVIRDREFLRIETRQSASFQPIVLDAVPLDDVFVCDQFSLRFKVIDPSDDFRIPTSSHIACLDADRLEWPLTIRLWQTGDRFRPLGMTGNQTVGNFLTNRKVSLADRRSAWVVVSGEKIAWLIGYRTDDRFRITEQTRKMVKIERLDL</sequence>
<dbReference type="EC" id="6.3.4.19" evidence="8"/>
<feature type="domain" description="Lysidine-tRNA(Ile) synthetase C-terminal" evidence="9">
    <location>
        <begin position="377"/>
        <end position="449"/>
    </location>
</feature>
<keyword evidence="2 8" id="KW-0963">Cytoplasm</keyword>
<dbReference type="EMBL" id="RQJP01000001">
    <property type="protein sequence ID" value="RRB17103.1"/>
    <property type="molecule type" value="Genomic_DNA"/>
</dbReference>
<evidence type="ECO:0000256" key="2">
    <source>
        <dbReference type="ARBA" id="ARBA00022490"/>
    </source>
</evidence>
<evidence type="ECO:0000259" key="9">
    <source>
        <dbReference type="SMART" id="SM00977"/>
    </source>
</evidence>
<dbReference type="NCBIfam" id="TIGR02432">
    <property type="entry name" value="lysidine_TilS_N"/>
    <property type="match status" value="1"/>
</dbReference>
<dbReference type="RefSeq" id="WP_124903368.1">
    <property type="nucleotide sequence ID" value="NZ_RQJP01000001.1"/>
</dbReference>
<accession>A0A3P1CV06</accession>
<reference evidence="10 11" key="1">
    <citation type="submission" date="2018-11" db="EMBL/GenBank/DDBJ databases">
        <authorList>
            <person name="Zhou Z."/>
            <person name="Wang G."/>
        </authorList>
    </citation>
    <scope>NUCLEOTIDE SEQUENCE [LARGE SCALE GENOMIC DNA]</scope>
    <source>
        <strain evidence="10 11">KCTC42998</strain>
    </source>
</reference>
<evidence type="ECO:0000256" key="8">
    <source>
        <dbReference type="HAMAP-Rule" id="MF_01161"/>
    </source>
</evidence>
<keyword evidence="3 8" id="KW-0436">Ligase</keyword>
<dbReference type="GO" id="GO:0032267">
    <property type="term" value="F:tRNA(Ile)-lysidine synthase activity"/>
    <property type="evidence" value="ECO:0007669"/>
    <property type="project" value="UniProtKB-EC"/>
</dbReference>
<dbReference type="SUPFAM" id="SSF56037">
    <property type="entry name" value="PheT/TilS domain"/>
    <property type="match status" value="1"/>
</dbReference>
<dbReference type="InterPro" id="IPR012796">
    <property type="entry name" value="Lysidine-tRNA-synth_C"/>
</dbReference>
<proteinExistence type="inferred from homology"/>
<dbReference type="Pfam" id="PF01171">
    <property type="entry name" value="ATP_bind_3"/>
    <property type="match status" value="1"/>
</dbReference>
<dbReference type="OrthoDB" id="9807403at2"/>
<dbReference type="PANTHER" id="PTHR43033">
    <property type="entry name" value="TRNA(ILE)-LYSIDINE SYNTHASE-RELATED"/>
    <property type="match status" value="1"/>
</dbReference>
<evidence type="ECO:0000256" key="7">
    <source>
        <dbReference type="ARBA" id="ARBA00048539"/>
    </source>
</evidence>
<comment type="domain">
    <text evidence="8">The N-terminal region contains the highly conserved SGGXDS motif, predicted to be a P-loop motif involved in ATP binding.</text>
</comment>
<dbReference type="GO" id="GO:0006400">
    <property type="term" value="P:tRNA modification"/>
    <property type="evidence" value="ECO:0007669"/>
    <property type="project" value="UniProtKB-UniRule"/>
</dbReference>
<dbReference type="AlphaFoldDB" id="A0A3P1CV06"/>
<dbReference type="InterPro" id="IPR014729">
    <property type="entry name" value="Rossmann-like_a/b/a_fold"/>
</dbReference>
<comment type="function">
    <text evidence="8">Ligates lysine onto the cytidine present at position 34 of the AUA codon-specific tRNA(Ile) that contains the anticodon CAU, in an ATP-dependent manner. Cytidine is converted to lysidine, thus changing the amino acid specificity of the tRNA from methionine to isoleucine.</text>
</comment>
<dbReference type="NCBIfam" id="TIGR02433">
    <property type="entry name" value="lysidine_TilS_C"/>
    <property type="match status" value="1"/>
</dbReference>
<gene>
    <name evidence="8 10" type="primary">tilS</name>
    <name evidence="10" type="ORF">EHT87_02150</name>
</gene>
<evidence type="ECO:0000256" key="3">
    <source>
        <dbReference type="ARBA" id="ARBA00022598"/>
    </source>
</evidence>
<dbReference type="Pfam" id="PF11734">
    <property type="entry name" value="TilS_C"/>
    <property type="match status" value="1"/>
</dbReference>
<feature type="binding site" evidence="8">
    <location>
        <begin position="34"/>
        <end position="39"/>
    </location>
    <ligand>
        <name>ATP</name>
        <dbReference type="ChEBI" id="CHEBI:30616"/>
    </ligand>
</feature>
<organism evidence="10 11">
    <name type="scientific">Larkinella knui</name>
    <dbReference type="NCBI Taxonomy" id="2025310"/>
    <lineage>
        <taxon>Bacteria</taxon>
        <taxon>Pseudomonadati</taxon>
        <taxon>Bacteroidota</taxon>
        <taxon>Cytophagia</taxon>
        <taxon>Cytophagales</taxon>
        <taxon>Spirosomataceae</taxon>
        <taxon>Larkinella</taxon>
    </lineage>
</organism>
<comment type="caution">
    <text evidence="10">The sequence shown here is derived from an EMBL/GenBank/DDBJ whole genome shotgun (WGS) entry which is preliminary data.</text>
</comment>
<evidence type="ECO:0000313" key="11">
    <source>
        <dbReference type="Proteomes" id="UP000274271"/>
    </source>
</evidence>
<comment type="similarity">
    <text evidence="8">Belongs to the tRNA(Ile)-lysidine synthase family.</text>
</comment>
<dbReference type="InterPro" id="IPR011063">
    <property type="entry name" value="TilS/TtcA_N"/>
</dbReference>
<dbReference type="InterPro" id="IPR012094">
    <property type="entry name" value="tRNA_Ile_lys_synt"/>
</dbReference>
<dbReference type="GO" id="GO:0005737">
    <property type="term" value="C:cytoplasm"/>
    <property type="evidence" value="ECO:0007669"/>
    <property type="project" value="UniProtKB-SubCell"/>
</dbReference>
<name>A0A3P1CV06_9BACT</name>
<keyword evidence="11" id="KW-1185">Reference proteome</keyword>
<keyword evidence="6 8" id="KW-0067">ATP-binding</keyword>
<evidence type="ECO:0000313" key="10">
    <source>
        <dbReference type="EMBL" id="RRB17103.1"/>
    </source>
</evidence>